<keyword evidence="3" id="KW-1185">Reference proteome</keyword>
<dbReference type="PANTHER" id="PTHR43591">
    <property type="entry name" value="METHYLTRANSFERASE"/>
    <property type="match status" value="1"/>
</dbReference>
<dbReference type="InterPro" id="IPR041698">
    <property type="entry name" value="Methyltransf_25"/>
</dbReference>
<accession>A0AAD4CW72</accession>
<comment type="caution">
    <text evidence="2">The sequence shown here is derived from an EMBL/GenBank/DDBJ whole genome shotgun (WGS) entry which is preliminary data.</text>
</comment>
<dbReference type="Proteomes" id="UP001194746">
    <property type="component" value="Unassembled WGS sequence"/>
</dbReference>
<proteinExistence type="predicted"/>
<dbReference type="InterPro" id="IPR029063">
    <property type="entry name" value="SAM-dependent_MTases_sf"/>
</dbReference>
<dbReference type="Gene3D" id="3.40.50.150">
    <property type="entry name" value="Vaccinia Virus protein VP39"/>
    <property type="match status" value="1"/>
</dbReference>
<dbReference type="Pfam" id="PF13649">
    <property type="entry name" value="Methyltransf_25"/>
    <property type="match status" value="1"/>
</dbReference>
<reference evidence="2" key="2">
    <citation type="submission" date="2020-02" db="EMBL/GenBank/DDBJ databases">
        <authorList>
            <person name="Gilchrist C.L.M."/>
            <person name="Chooi Y.-H."/>
        </authorList>
    </citation>
    <scope>NUCLEOTIDE SEQUENCE</scope>
    <source>
        <strain evidence="2">MST-FP2251</strain>
    </source>
</reference>
<organism evidence="2 3">
    <name type="scientific">Aspergillus nanangensis</name>
    <dbReference type="NCBI Taxonomy" id="2582783"/>
    <lineage>
        <taxon>Eukaryota</taxon>
        <taxon>Fungi</taxon>
        <taxon>Dikarya</taxon>
        <taxon>Ascomycota</taxon>
        <taxon>Pezizomycotina</taxon>
        <taxon>Eurotiomycetes</taxon>
        <taxon>Eurotiomycetidae</taxon>
        <taxon>Eurotiales</taxon>
        <taxon>Aspergillaceae</taxon>
        <taxon>Aspergillus</taxon>
        <taxon>Aspergillus subgen. Circumdati</taxon>
    </lineage>
</organism>
<name>A0AAD4CW72_ASPNN</name>
<sequence length="288" mass="32124">MASKDELMKMFMNKDFVDRYKIAEKATGPYAWDLVDHTDVAQPVLKPHVILDSACGTGVVSDVLHRTLDSQGKKNLDLTCGDISDSLVEYMNQKISNERWPNTTAKLVDAQNTQLPSDHYTHVFAGFAFVGFPDPKVAMTEVFRILQPGGTIAISSWARPDWVPITKAAVDTMPGNLFFPTTEQFLNALNEGWDTESHVRSQIEQGGFDFVQVTTVSRKISVSIAEFMVLITAILPVITKTFWTQAQRDEHEKNVPPAIQQYLEEKHGADGLVPLEPMVFIATGQKPQ</sequence>
<dbReference type="SUPFAM" id="SSF53335">
    <property type="entry name" value="S-adenosyl-L-methionine-dependent methyltransferases"/>
    <property type="match status" value="1"/>
</dbReference>
<evidence type="ECO:0000313" key="2">
    <source>
        <dbReference type="EMBL" id="KAF9893839.1"/>
    </source>
</evidence>
<evidence type="ECO:0000313" key="3">
    <source>
        <dbReference type="Proteomes" id="UP001194746"/>
    </source>
</evidence>
<dbReference type="EMBL" id="VCAU01000006">
    <property type="protein sequence ID" value="KAF9893839.1"/>
    <property type="molecule type" value="Genomic_DNA"/>
</dbReference>
<protein>
    <recommendedName>
        <fullName evidence="1">Methyltransferase domain-containing protein</fullName>
    </recommendedName>
</protein>
<dbReference type="AlphaFoldDB" id="A0AAD4CW72"/>
<reference evidence="2" key="1">
    <citation type="journal article" date="2019" name="Beilstein J. Org. Chem.">
        <title>Nanangenines: drimane sesquiterpenoids as the dominant metabolite cohort of a novel Australian fungus, Aspergillus nanangensis.</title>
        <authorList>
            <person name="Lacey H.J."/>
            <person name="Gilchrist C.L.M."/>
            <person name="Crombie A."/>
            <person name="Kalaitzis J.A."/>
            <person name="Vuong D."/>
            <person name="Rutledge P.J."/>
            <person name="Turner P."/>
            <person name="Pitt J.I."/>
            <person name="Lacey E."/>
            <person name="Chooi Y.H."/>
            <person name="Piggott A.M."/>
        </authorList>
    </citation>
    <scope>NUCLEOTIDE SEQUENCE</scope>
    <source>
        <strain evidence="2">MST-FP2251</strain>
    </source>
</reference>
<gene>
    <name evidence="2" type="ORF">FE257_010009</name>
</gene>
<feature type="domain" description="Methyltransferase" evidence="1">
    <location>
        <begin position="50"/>
        <end position="150"/>
    </location>
</feature>
<evidence type="ECO:0000259" key="1">
    <source>
        <dbReference type="Pfam" id="PF13649"/>
    </source>
</evidence>